<name>A0A7K1FED3_9ACTN</name>
<reference evidence="2 3" key="1">
    <citation type="submission" date="2019-11" db="EMBL/GenBank/DDBJ databases">
        <authorList>
            <person name="Jiang L.-Q."/>
        </authorList>
    </citation>
    <scope>NUCLEOTIDE SEQUENCE [LARGE SCALE GENOMIC DNA]</scope>
    <source>
        <strain evidence="2 3">YIM 132087</strain>
    </source>
</reference>
<dbReference type="RefSeq" id="WP_322097303.1">
    <property type="nucleotide sequence ID" value="NZ_WLYK01000001.1"/>
</dbReference>
<evidence type="ECO:0000313" key="3">
    <source>
        <dbReference type="Proteomes" id="UP000460221"/>
    </source>
</evidence>
<keyword evidence="3" id="KW-1185">Reference proteome</keyword>
<dbReference type="InterPro" id="IPR051678">
    <property type="entry name" value="AGP_Transferase"/>
</dbReference>
<dbReference type="AlphaFoldDB" id="A0A7K1FED3"/>
<dbReference type="PANTHER" id="PTHR21310:SF40">
    <property type="entry name" value="AMINOGLYCOSIDE PHOSPHOTRANSFERASE DOMAIN-CONTAINING PROTEIN-RELATED"/>
    <property type="match status" value="1"/>
</dbReference>
<dbReference type="InterPro" id="IPR002575">
    <property type="entry name" value="Aminoglycoside_PTrfase"/>
</dbReference>
<dbReference type="InterPro" id="IPR041726">
    <property type="entry name" value="ACAD10_11_N"/>
</dbReference>
<dbReference type="EMBL" id="WLYK01000001">
    <property type="protein sequence ID" value="MTD12458.1"/>
    <property type="molecule type" value="Genomic_DNA"/>
</dbReference>
<evidence type="ECO:0000259" key="1">
    <source>
        <dbReference type="Pfam" id="PF01636"/>
    </source>
</evidence>
<dbReference type="CDD" id="cd05154">
    <property type="entry name" value="ACAD10_11_N-like"/>
    <property type="match status" value="1"/>
</dbReference>
<dbReference type="Gene3D" id="3.90.1200.10">
    <property type="match status" value="1"/>
</dbReference>
<dbReference type="Proteomes" id="UP000460221">
    <property type="component" value="Unassembled WGS sequence"/>
</dbReference>
<proteinExistence type="predicted"/>
<comment type="caution">
    <text evidence="2">The sequence shown here is derived from an EMBL/GenBank/DDBJ whole genome shotgun (WGS) entry which is preliminary data.</text>
</comment>
<protein>
    <submittedName>
        <fullName evidence="2">Phosphotransferase</fullName>
    </submittedName>
</protein>
<dbReference type="InterPro" id="IPR011009">
    <property type="entry name" value="Kinase-like_dom_sf"/>
</dbReference>
<dbReference type="GO" id="GO:0016740">
    <property type="term" value="F:transferase activity"/>
    <property type="evidence" value="ECO:0007669"/>
    <property type="project" value="UniProtKB-KW"/>
</dbReference>
<dbReference type="Pfam" id="PF01636">
    <property type="entry name" value="APH"/>
    <property type="match status" value="1"/>
</dbReference>
<evidence type="ECO:0000313" key="2">
    <source>
        <dbReference type="EMBL" id="MTD12458.1"/>
    </source>
</evidence>
<accession>A0A7K1FED3</accession>
<organism evidence="2 3">
    <name type="scientific">Nakamurella alba</name>
    <dbReference type="NCBI Taxonomy" id="2665158"/>
    <lineage>
        <taxon>Bacteria</taxon>
        <taxon>Bacillati</taxon>
        <taxon>Actinomycetota</taxon>
        <taxon>Actinomycetes</taxon>
        <taxon>Nakamurellales</taxon>
        <taxon>Nakamurellaceae</taxon>
        <taxon>Nakamurella</taxon>
    </lineage>
</organism>
<gene>
    <name evidence="2" type="ORF">GIS00_00685</name>
</gene>
<dbReference type="PANTHER" id="PTHR21310">
    <property type="entry name" value="AMINOGLYCOSIDE PHOSPHOTRANSFERASE-RELATED-RELATED"/>
    <property type="match status" value="1"/>
</dbReference>
<dbReference type="SUPFAM" id="SSF56112">
    <property type="entry name" value="Protein kinase-like (PK-like)"/>
    <property type="match status" value="1"/>
</dbReference>
<feature type="domain" description="Aminoglycoside phosphotransferase" evidence="1">
    <location>
        <begin position="28"/>
        <end position="245"/>
    </location>
</feature>
<keyword evidence="2" id="KW-0808">Transferase</keyword>
<dbReference type="Gene3D" id="3.30.200.20">
    <property type="entry name" value="Phosphorylase Kinase, domain 1"/>
    <property type="match status" value="1"/>
</dbReference>
<sequence length="354" mass="38083">MSDADLDMVTARAAAAAARRWSGAIVGDLRPLPGGVSSLTYAARLTVDGIDRSIVVKMAPPGFPPVRNRDVLRQARVLDQLAVTGALPVPAVLFHDDGNPPMFGMEFAEGQSYEPLLDVSQAPPEPGVVRARAFAAARALGRLHAADPAVVSPAGEPTLSIADELSRWSALLGTVPPDIAPGRDDLQNRLAGRLPDAIPSTLLHGDYRLANMLFNGPDLTAVIDWEIWSIGDPRTDLAWLLMHSDPAHRFHRTRPPADRWAGTGMPAADETLSAYLTEHPLAEISDLRWFLAYCHYKTASTIAVFVKRNRRREVPEAKLVVADEVLAGVVRRGLEILDGAVDPLGPVGAPHTMG</sequence>